<dbReference type="EMBL" id="LUFC02001234">
    <property type="protein sequence ID" value="KAF4480145.1"/>
    <property type="molecule type" value="Genomic_DNA"/>
</dbReference>
<dbReference type="InterPro" id="IPR002347">
    <property type="entry name" value="SDR_fam"/>
</dbReference>
<proteinExistence type="predicted"/>
<protein>
    <submittedName>
        <fullName evidence="1">3-oxoacyl-(Acyl-carrier) reductase</fullName>
    </submittedName>
</protein>
<dbReference type="AlphaFoldDB" id="A0A9P5AXY6"/>
<sequence length="94" mass="9764">MVKDSRQILAGKVAVVSGASSGIGAAIARKLAFRGASVVVNVGMPSSTVNTNADQAPAAASQSLFCSHRVIYVVKIEESEARGILETLVDFCRN</sequence>
<dbReference type="Pfam" id="PF00106">
    <property type="entry name" value="adh_short"/>
    <property type="match status" value="1"/>
</dbReference>
<dbReference type="InterPro" id="IPR036291">
    <property type="entry name" value="NAD(P)-bd_dom_sf"/>
</dbReference>
<dbReference type="Proteomes" id="UP000737391">
    <property type="component" value="Unassembled WGS sequence"/>
</dbReference>
<dbReference type="Gene3D" id="3.40.50.720">
    <property type="entry name" value="NAD(P)-binding Rossmann-like Domain"/>
    <property type="match status" value="1"/>
</dbReference>
<dbReference type="SUPFAM" id="SSF51735">
    <property type="entry name" value="NAD(P)-binding Rossmann-fold domains"/>
    <property type="match status" value="1"/>
</dbReference>
<reference evidence="1" key="1">
    <citation type="submission" date="2020-01" db="EMBL/GenBank/DDBJ databases">
        <title>Identification and distribution of gene clusters putatively required for synthesis of sphingolipid metabolism inhibitors in phylogenetically diverse species of the filamentous fungus Fusarium.</title>
        <authorList>
            <person name="Kim H.-S."/>
            <person name="Busman M."/>
            <person name="Brown D.W."/>
            <person name="Divon H."/>
            <person name="Uhlig S."/>
            <person name="Proctor R.H."/>
        </authorList>
    </citation>
    <scope>NUCLEOTIDE SEQUENCE</scope>
    <source>
        <strain evidence="1">NRRL 31653</strain>
    </source>
</reference>
<evidence type="ECO:0000313" key="2">
    <source>
        <dbReference type="Proteomes" id="UP000737391"/>
    </source>
</evidence>
<comment type="caution">
    <text evidence="1">The sequence shown here is derived from an EMBL/GenBank/DDBJ whole genome shotgun (WGS) entry which is preliminary data.</text>
</comment>
<keyword evidence="2" id="KW-1185">Reference proteome</keyword>
<name>A0A9P5AXY6_9HYPO</name>
<accession>A0A9P5AXY6</accession>
<organism evidence="1 2">
    <name type="scientific">Fusarium agapanthi</name>
    <dbReference type="NCBI Taxonomy" id="1803897"/>
    <lineage>
        <taxon>Eukaryota</taxon>
        <taxon>Fungi</taxon>
        <taxon>Dikarya</taxon>
        <taxon>Ascomycota</taxon>
        <taxon>Pezizomycotina</taxon>
        <taxon>Sordariomycetes</taxon>
        <taxon>Hypocreomycetidae</taxon>
        <taxon>Hypocreales</taxon>
        <taxon>Nectriaceae</taxon>
        <taxon>Fusarium</taxon>
        <taxon>Fusarium fujikuroi species complex</taxon>
    </lineage>
</organism>
<gene>
    <name evidence="1" type="ORF">FAGAP_12122</name>
</gene>
<evidence type="ECO:0000313" key="1">
    <source>
        <dbReference type="EMBL" id="KAF4480145.1"/>
    </source>
</evidence>